<dbReference type="Proteomes" id="UP001642409">
    <property type="component" value="Unassembled WGS sequence"/>
</dbReference>
<name>A0AA86QRC5_9EUKA</name>
<reference evidence="2 3" key="2">
    <citation type="submission" date="2024-07" db="EMBL/GenBank/DDBJ databases">
        <authorList>
            <person name="Akdeniz Z."/>
        </authorList>
    </citation>
    <scope>NUCLEOTIDE SEQUENCE [LARGE SCALE GENOMIC DNA]</scope>
</reference>
<protein>
    <submittedName>
        <fullName evidence="2">Hypothetical_protein</fullName>
    </submittedName>
</protein>
<dbReference type="EMBL" id="CAXDID020000112">
    <property type="protein sequence ID" value="CAL6029779.1"/>
    <property type="molecule type" value="Genomic_DNA"/>
</dbReference>
<reference evidence="1" key="1">
    <citation type="submission" date="2023-06" db="EMBL/GenBank/DDBJ databases">
        <authorList>
            <person name="Kurt Z."/>
        </authorList>
    </citation>
    <scope>NUCLEOTIDE SEQUENCE</scope>
</reference>
<sequence>MSLQQQQQIKINVQSLNAVYIYLDQKSNTFDSLRQVNDFFKLKIHNVLLNYLDKAIFLTNLITTSQTFEHDLAVYFVKAIIVDDEYQGLVAVSARLDVSWQEIMTFNDDSINSNCFPITNKTLHCDIQQQKVQLNKMSNTNQQGFRPFISKMDQQQKQLYSLGKRFLMGQFQIHSQFVK</sequence>
<evidence type="ECO:0000313" key="3">
    <source>
        <dbReference type="Proteomes" id="UP001642409"/>
    </source>
</evidence>
<proteinExistence type="predicted"/>
<organism evidence="1">
    <name type="scientific">Hexamita inflata</name>
    <dbReference type="NCBI Taxonomy" id="28002"/>
    <lineage>
        <taxon>Eukaryota</taxon>
        <taxon>Metamonada</taxon>
        <taxon>Diplomonadida</taxon>
        <taxon>Hexamitidae</taxon>
        <taxon>Hexamitinae</taxon>
        <taxon>Hexamita</taxon>
    </lineage>
</organism>
<comment type="caution">
    <text evidence="1">The sequence shown here is derived from an EMBL/GenBank/DDBJ whole genome shotgun (WGS) entry which is preliminary data.</text>
</comment>
<dbReference type="AlphaFoldDB" id="A0AA86QRC5"/>
<dbReference type="EMBL" id="CATOUU010000916">
    <property type="protein sequence ID" value="CAI9959192.1"/>
    <property type="molecule type" value="Genomic_DNA"/>
</dbReference>
<accession>A0AA86QRC5</accession>
<evidence type="ECO:0000313" key="2">
    <source>
        <dbReference type="EMBL" id="CAL6029779.1"/>
    </source>
</evidence>
<gene>
    <name evidence="2" type="ORF">HINF_LOCUS32656</name>
    <name evidence="1" type="ORF">HINF_LOCUS46837</name>
</gene>
<keyword evidence="3" id="KW-1185">Reference proteome</keyword>
<evidence type="ECO:0000313" key="1">
    <source>
        <dbReference type="EMBL" id="CAI9959192.1"/>
    </source>
</evidence>